<dbReference type="EMBL" id="CP002382">
    <property type="protein sequence ID" value="AEP10664.1"/>
    <property type="molecule type" value="Genomic_DNA"/>
</dbReference>
<dbReference type="Pfam" id="PF13884">
    <property type="entry name" value="Peptidase_S74"/>
    <property type="match status" value="1"/>
</dbReference>
<feature type="coiled-coil region" evidence="1">
    <location>
        <begin position="812"/>
        <end position="839"/>
    </location>
</feature>
<feature type="chain" id="PRO_5003432095" evidence="3">
    <location>
        <begin position="25"/>
        <end position="840"/>
    </location>
</feature>
<feature type="region of interest" description="Disordered" evidence="2">
    <location>
        <begin position="654"/>
        <end position="682"/>
    </location>
</feature>
<keyword evidence="6" id="KW-1185">Reference proteome</keyword>
<evidence type="ECO:0000256" key="2">
    <source>
        <dbReference type="SAM" id="MobiDB-lite"/>
    </source>
</evidence>
<dbReference type="GO" id="GO:0019867">
    <property type="term" value="C:outer membrane"/>
    <property type="evidence" value="ECO:0007669"/>
    <property type="project" value="InterPro"/>
</dbReference>
<dbReference type="PROSITE" id="PS51688">
    <property type="entry name" value="ICA"/>
    <property type="match status" value="1"/>
</dbReference>
<dbReference type="InterPro" id="IPR030392">
    <property type="entry name" value="S74_ICA"/>
</dbReference>
<dbReference type="STRING" id="856793.MICA_2362"/>
<dbReference type="Pfam" id="PF05658">
    <property type="entry name" value="YadA_head"/>
    <property type="match status" value="2"/>
</dbReference>
<feature type="compositionally biased region" description="Low complexity" evidence="2">
    <location>
        <begin position="673"/>
        <end position="682"/>
    </location>
</feature>
<gene>
    <name evidence="5" type="ordered locus">MICA_2362</name>
</gene>
<dbReference type="KEGG" id="mai:MICA_2362"/>
<evidence type="ECO:0000256" key="1">
    <source>
        <dbReference type="SAM" id="Coils"/>
    </source>
</evidence>
<dbReference type="HOGENOM" id="CLU_338536_0_0_5"/>
<keyword evidence="3" id="KW-0732">Signal</keyword>
<accession>G2KMH1</accession>
<dbReference type="OrthoDB" id="7477940at2"/>
<name>G2KMH1_MICAA</name>
<dbReference type="eggNOG" id="COG4447">
    <property type="taxonomic scope" value="Bacteria"/>
</dbReference>
<evidence type="ECO:0000313" key="6">
    <source>
        <dbReference type="Proteomes" id="UP000009286"/>
    </source>
</evidence>
<feature type="domain" description="Peptidase S74" evidence="4">
    <location>
        <begin position="741"/>
        <end position="833"/>
    </location>
</feature>
<sequence>MQRRFVLLALASAALFVLPQSAYAQEAQPGDACTTNGAVRSTGGPEQMPRRMLICNGTTWQSALEQTTAGASLLQIGNDTGSCTTAKLGRMRYNGTSTWEYCNGSTWAALGSGGSAAGADREIQFNSGGAFGTSSTFKLMADGDLLLAGPSTTGIASVPVSGNGTRMFFDFQTSAFRVGSVSGTQWDNANIGIFSVAMGFDATASNTFGVAMGAQTTASGVSSTAMGYNTIAAGSHSFAAGRDVNITTTGSGSFGFGLTNTAPAIKPQVSGAQSFGIFMGNQNAVNFSAANTMGLFGGKMVIDSTIPATNLVADTELEIDGTLKIGSGGEACDASREGSIQYLAASDTFQVCATAGSWTALGGGGSAAGSDREIQFNSGGLFGASASLTFDGTGLYSKAFYADATGTTYDTAVSGISDADYGVGIYGEFAHPTNLGTGVRGNASSTNGRGVQGTASASTGLTYGGYFESDSSTGVGVFGIGGGYGIRGEATSATGYAGYFFNSADGWGVYSENDMGLASGKYLNWGSTRGSTGYGIRDNAGTIECKNSGGAWAACAGSGGASLSGLTAATATNTIANANFTQTWNWDTLTTGNGLVLNSTSLTDGNILRVINSNTTGTGGPIYAQTSSTGALSYGVGGFATSTTGLSIGLYGSSTSSSGNGVRGSAGSGTGTTSGVYGSASSTSGRGVYGWAAAATGTTYGVYGTSASSAGYGGYFTNTSTGVALRAQGDLEYTGSLRDMSDIRLKDNVKPLDSSLEKITQLQGISFTMKDSNTHDTEYGFSAQDVQKIYPNLVHKANDEDGTLSMNYTGLIAPLVEAIKEQQKEIEVLKAEIEALKARE</sequence>
<dbReference type="RefSeq" id="WP_014103887.1">
    <property type="nucleotide sequence ID" value="NC_016026.1"/>
</dbReference>
<dbReference type="InterPro" id="IPR008640">
    <property type="entry name" value="Adhesin_Head_dom"/>
</dbReference>
<proteinExistence type="predicted"/>
<dbReference type="AlphaFoldDB" id="G2KMH1"/>
<dbReference type="eggNOG" id="COG5295">
    <property type="taxonomic scope" value="Bacteria"/>
</dbReference>
<keyword evidence="1" id="KW-0175">Coiled coil</keyword>
<evidence type="ECO:0000256" key="3">
    <source>
        <dbReference type="SAM" id="SignalP"/>
    </source>
</evidence>
<evidence type="ECO:0000313" key="5">
    <source>
        <dbReference type="EMBL" id="AEP10664.1"/>
    </source>
</evidence>
<reference evidence="5 6" key="1">
    <citation type="journal article" date="2011" name="BMC Genomics">
        <title>Genomic insights into an obligate epibiotic bacterial predator: Micavibrio aeruginosavorus ARL-13.</title>
        <authorList>
            <person name="Wang Z."/>
            <person name="Kadouri D."/>
            <person name="Wu M."/>
        </authorList>
    </citation>
    <scope>NUCLEOTIDE SEQUENCE [LARGE SCALE GENOMIC DNA]</scope>
    <source>
        <strain evidence="5 6">ARL-13</strain>
    </source>
</reference>
<feature type="signal peptide" evidence="3">
    <location>
        <begin position="1"/>
        <end position="24"/>
    </location>
</feature>
<organism evidence="5 6">
    <name type="scientific">Micavibrio aeruginosavorus (strain ARL-13)</name>
    <dbReference type="NCBI Taxonomy" id="856793"/>
    <lineage>
        <taxon>Bacteria</taxon>
        <taxon>Pseudomonadati</taxon>
        <taxon>Bdellovibrionota</taxon>
        <taxon>Bdellovibrionia</taxon>
        <taxon>Bdellovibrionales</taxon>
        <taxon>Pseudobdellovibrionaceae</taxon>
        <taxon>Micavibrio</taxon>
    </lineage>
</organism>
<dbReference type="Gene3D" id="2.150.10.10">
    <property type="entry name" value="Serralysin-like metalloprotease, C-terminal"/>
    <property type="match status" value="1"/>
</dbReference>
<dbReference type="Proteomes" id="UP000009286">
    <property type="component" value="Chromosome"/>
</dbReference>
<protein>
    <submittedName>
        <fullName evidence="5">Hep_Hag family protein</fullName>
    </submittedName>
</protein>
<evidence type="ECO:0000259" key="4">
    <source>
        <dbReference type="PROSITE" id="PS51688"/>
    </source>
</evidence>
<dbReference type="InterPro" id="IPR011049">
    <property type="entry name" value="Serralysin-like_metalloprot_C"/>
</dbReference>
<feature type="compositionally biased region" description="Gly residues" evidence="2">
    <location>
        <begin position="661"/>
        <end position="672"/>
    </location>
</feature>